<dbReference type="RefSeq" id="WP_155097700.1">
    <property type="nucleotide sequence ID" value="NZ_WMIE01000064.1"/>
</dbReference>
<accession>A0A6L6JDW8</accession>
<gene>
    <name evidence="1" type="ORF">GL286_22055</name>
</gene>
<dbReference type="OrthoDB" id="9803751at2"/>
<dbReference type="SUPFAM" id="SSF53649">
    <property type="entry name" value="Alkaline phosphatase-like"/>
    <property type="match status" value="1"/>
</dbReference>
<evidence type="ECO:0000313" key="1">
    <source>
        <dbReference type="EMBL" id="MTH80353.1"/>
    </source>
</evidence>
<dbReference type="EMBL" id="WMIE01000064">
    <property type="protein sequence ID" value="MTH80353.1"/>
    <property type="molecule type" value="Genomic_DNA"/>
</dbReference>
<keyword evidence="2" id="KW-1185">Reference proteome</keyword>
<protein>
    <submittedName>
        <fullName evidence="1">Uncharacterized protein</fullName>
    </submittedName>
</protein>
<dbReference type="Gene3D" id="3.40.720.10">
    <property type="entry name" value="Alkaline Phosphatase, subunit A"/>
    <property type="match status" value="1"/>
</dbReference>
<sequence>MGWNVYRGEETFERPKERGIILENAELTPCPASLSAWDSLTDGEKRLSARMMEVFAAYGEQVDYEVGPVLDYVKMLP</sequence>
<dbReference type="Proteomes" id="UP000478183">
    <property type="component" value="Unassembled WGS sequence"/>
</dbReference>
<organism evidence="1 2">
    <name type="scientific">Paracoccus aestuariivivens</name>
    <dbReference type="NCBI Taxonomy" id="1820333"/>
    <lineage>
        <taxon>Bacteria</taxon>
        <taxon>Pseudomonadati</taxon>
        <taxon>Pseudomonadota</taxon>
        <taxon>Alphaproteobacteria</taxon>
        <taxon>Rhodobacterales</taxon>
        <taxon>Paracoccaceae</taxon>
        <taxon>Paracoccus</taxon>
    </lineage>
</organism>
<name>A0A6L6JDW8_9RHOB</name>
<reference evidence="1 2" key="1">
    <citation type="submission" date="2019-11" db="EMBL/GenBank/DDBJ databases">
        <authorList>
            <person name="Dong K."/>
        </authorList>
    </citation>
    <scope>NUCLEOTIDE SEQUENCE [LARGE SCALE GENOMIC DNA]</scope>
    <source>
        <strain evidence="1 2">NBRC 111993</strain>
    </source>
</reference>
<dbReference type="InterPro" id="IPR017850">
    <property type="entry name" value="Alkaline_phosphatase_core_sf"/>
</dbReference>
<dbReference type="AlphaFoldDB" id="A0A6L6JDW8"/>
<feature type="non-terminal residue" evidence="1">
    <location>
        <position position="77"/>
    </location>
</feature>
<evidence type="ECO:0000313" key="2">
    <source>
        <dbReference type="Proteomes" id="UP000478183"/>
    </source>
</evidence>
<comment type="caution">
    <text evidence="1">The sequence shown here is derived from an EMBL/GenBank/DDBJ whole genome shotgun (WGS) entry which is preliminary data.</text>
</comment>
<proteinExistence type="predicted"/>